<evidence type="ECO:0000313" key="4">
    <source>
        <dbReference type="Proteomes" id="UP000198598"/>
    </source>
</evidence>
<proteinExistence type="predicted"/>
<dbReference type="InterPro" id="IPR029018">
    <property type="entry name" value="Hex-like_dom2"/>
</dbReference>
<dbReference type="GO" id="GO:0016787">
    <property type="term" value="F:hydrolase activity"/>
    <property type="evidence" value="ECO:0007669"/>
    <property type="project" value="UniProtKB-KW"/>
</dbReference>
<dbReference type="GO" id="GO:0005975">
    <property type="term" value="P:carbohydrate metabolic process"/>
    <property type="evidence" value="ECO:0007669"/>
    <property type="project" value="UniProtKB-ARBA"/>
</dbReference>
<protein>
    <submittedName>
        <fullName evidence="3">Uncharacterized protein</fullName>
    </submittedName>
</protein>
<feature type="signal peptide" evidence="2">
    <location>
        <begin position="1"/>
        <end position="22"/>
    </location>
</feature>
<keyword evidence="2" id="KW-0732">Signal</keyword>
<dbReference type="SUPFAM" id="SSF55545">
    <property type="entry name" value="beta-N-acetylhexosaminidase-like domain"/>
    <property type="match status" value="1"/>
</dbReference>
<keyword evidence="1" id="KW-0378">Hydrolase</keyword>
<organism evidence="3 4">
    <name type="scientific">Spirosoma endophyticum</name>
    <dbReference type="NCBI Taxonomy" id="662367"/>
    <lineage>
        <taxon>Bacteria</taxon>
        <taxon>Pseudomonadati</taxon>
        <taxon>Bacteroidota</taxon>
        <taxon>Cytophagia</taxon>
        <taxon>Cytophagales</taxon>
        <taxon>Cytophagaceae</taxon>
        <taxon>Spirosoma</taxon>
    </lineage>
</organism>
<dbReference type="AlphaFoldDB" id="A0A1I1PJ20"/>
<dbReference type="InterPro" id="IPR017853">
    <property type="entry name" value="GH"/>
</dbReference>
<gene>
    <name evidence="3" type="ORF">SAMN05216167_103304</name>
</gene>
<sequence length="731" mass="83302">MRMHYVVFWLCILISFPQYVSAQTRETKSAIGIAFDTTSKPIRFGITHLEKALQKAGQSVKVIPLSVNAATANISIRVLADGTGSTPGKEGYQLRYQNNTLLITAVDATGAMYGAMDVAEQIRMGKSWKTLTSKKVNPHFTVRALKVNLPWSSYRSGPAMEVHKDVCRDLSYWQRMLDQMAENRFNVLSLWNIHPFSFMVKPTNFPEANSFSTKEMADWKQFWTSLFRMAKERGIEPYIVNWNIAVSPEFAKHYGVKERNDTSAVVKRYTREVVTQVINEYPDLAGIGITLADWMSNFKAEGATLPDMTPKDREDWLEETIIAGIKAANRPVKLLHRSVLSADPGEMRRVINNAHLPDTTLVEIKFNWSHGHSTPVLALTHDSHSGKRDDGYWNPLPANYRVQWMIRNEDFFILRWGQPDFIRRHIAQNTASYVNGYFVGSEGYIPAKDYSHVDNAHRTWTYAFEKQWLFYELWGRLLYDPTTPDAVFEASFAHRYGLKSGKLMLEATAAASQMPLRLASFYGSTWDYTLYSEGFLAPFSASKGFQDDVSSFISVNELIAHSPLDPTYVSIKDYVDLIQAKKTLSAGKVSPVTLADWLDADSKTILTHVQQLRSTTNATLICELADLETWAYLSRYFADKLRAGVSLQTYRLSQDRSQQQQAIALLNNCLNHWRKVSELTASHYHEVPYVDGYVSKENAYKDAQYFSWTKFLPQVERDIKLAEQSNVIGEK</sequence>
<evidence type="ECO:0000256" key="1">
    <source>
        <dbReference type="ARBA" id="ARBA00022801"/>
    </source>
</evidence>
<accession>A0A1I1PJ20</accession>
<dbReference type="SUPFAM" id="SSF51445">
    <property type="entry name" value="(Trans)glycosidases"/>
    <property type="match status" value="1"/>
</dbReference>
<dbReference type="EMBL" id="FOLQ01000003">
    <property type="protein sequence ID" value="SFD09839.1"/>
    <property type="molecule type" value="Genomic_DNA"/>
</dbReference>
<dbReference type="STRING" id="662367.SAMN05216167_103304"/>
<keyword evidence="4" id="KW-1185">Reference proteome</keyword>
<evidence type="ECO:0000256" key="2">
    <source>
        <dbReference type="SAM" id="SignalP"/>
    </source>
</evidence>
<dbReference type="Gene3D" id="3.20.20.80">
    <property type="entry name" value="Glycosidases"/>
    <property type="match status" value="1"/>
</dbReference>
<reference evidence="3 4" key="1">
    <citation type="submission" date="2016-10" db="EMBL/GenBank/DDBJ databases">
        <authorList>
            <person name="de Groot N.N."/>
        </authorList>
    </citation>
    <scope>NUCLEOTIDE SEQUENCE [LARGE SCALE GENOMIC DNA]</scope>
    <source>
        <strain evidence="3 4">DSM 26130</strain>
    </source>
</reference>
<dbReference type="Gene3D" id="3.30.379.10">
    <property type="entry name" value="Chitobiase/beta-hexosaminidase domain 2-like"/>
    <property type="match status" value="1"/>
</dbReference>
<feature type="chain" id="PRO_5011750056" evidence="2">
    <location>
        <begin position="23"/>
        <end position="731"/>
    </location>
</feature>
<evidence type="ECO:0000313" key="3">
    <source>
        <dbReference type="EMBL" id="SFD09839.1"/>
    </source>
</evidence>
<dbReference type="Proteomes" id="UP000198598">
    <property type="component" value="Unassembled WGS sequence"/>
</dbReference>
<name>A0A1I1PJ20_9BACT</name>